<evidence type="ECO:0000256" key="2">
    <source>
        <dbReference type="ARBA" id="ARBA00013064"/>
    </source>
</evidence>
<evidence type="ECO:0000313" key="9">
    <source>
        <dbReference type="Proteomes" id="UP000530424"/>
    </source>
</evidence>
<feature type="active site" evidence="5">
    <location>
        <position position="59"/>
    </location>
</feature>
<feature type="region of interest" description="Disordered" evidence="6">
    <location>
        <begin position="1"/>
        <end position="42"/>
    </location>
</feature>
<dbReference type="PANTHER" id="PTHR11717">
    <property type="entry name" value="LOW MOLECULAR WEIGHT PROTEIN TYROSINE PHOSPHATASE"/>
    <property type="match status" value="1"/>
</dbReference>
<feature type="active site" description="Nucleophile" evidence="5">
    <location>
        <position position="53"/>
    </location>
</feature>
<evidence type="ECO:0000256" key="6">
    <source>
        <dbReference type="SAM" id="MobiDB-lite"/>
    </source>
</evidence>
<dbReference type="InterPro" id="IPR017867">
    <property type="entry name" value="Tyr_phospatase_low_mol_wt"/>
</dbReference>
<dbReference type="AlphaFoldDB" id="A0A853C5N8"/>
<evidence type="ECO:0000256" key="5">
    <source>
        <dbReference type="PIRSR" id="PIRSR617867-1"/>
    </source>
</evidence>
<keyword evidence="3 8" id="KW-0378">Hydrolase</keyword>
<proteinExistence type="inferred from homology"/>
<dbReference type="GO" id="GO:0004725">
    <property type="term" value="F:protein tyrosine phosphatase activity"/>
    <property type="evidence" value="ECO:0007669"/>
    <property type="project" value="UniProtKB-EC"/>
</dbReference>
<evidence type="ECO:0000256" key="1">
    <source>
        <dbReference type="ARBA" id="ARBA00011063"/>
    </source>
</evidence>
<dbReference type="SMART" id="SM00226">
    <property type="entry name" value="LMWPc"/>
    <property type="match status" value="1"/>
</dbReference>
<evidence type="ECO:0000259" key="7">
    <source>
        <dbReference type="SMART" id="SM00226"/>
    </source>
</evidence>
<organism evidence="8 9">
    <name type="scientific">Nocardioides thalensis</name>
    <dbReference type="NCBI Taxonomy" id="1914755"/>
    <lineage>
        <taxon>Bacteria</taxon>
        <taxon>Bacillati</taxon>
        <taxon>Actinomycetota</taxon>
        <taxon>Actinomycetes</taxon>
        <taxon>Propionibacteriales</taxon>
        <taxon>Nocardioidaceae</taxon>
        <taxon>Nocardioides</taxon>
    </lineage>
</organism>
<gene>
    <name evidence="8" type="ORF">HNR19_003823</name>
</gene>
<dbReference type="Proteomes" id="UP000530424">
    <property type="component" value="Unassembled WGS sequence"/>
</dbReference>
<dbReference type="EMBL" id="JACCFP010000001">
    <property type="protein sequence ID" value="NYJ03125.1"/>
    <property type="molecule type" value="Genomic_DNA"/>
</dbReference>
<dbReference type="RefSeq" id="WP_246303550.1">
    <property type="nucleotide sequence ID" value="NZ_JACCFP010000001.1"/>
</dbReference>
<dbReference type="SUPFAM" id="SSF52788">
    <property type="entry name" value="Phosphotyrosine protein phosphatases I"/>
    <property type="match status" value="1"/>
</dbReference>
<feature type="domain" description="Phosphotyrosine protein phosphatase I" evidence="7">
    <location>
        <begin position="47"/>
        <end position="197"/>
    </location>
</feature>
<evidence type="ECO:0000313" key="8">
    <source>
        <dbReference type="EMBL" id="NYJ03125.1"/>
    </source>
</evidence>
<dbReference type="PANTHER" id="PTHR11717:SF7">
    <property type="entry name" value="LOW MOLECULAR WEIGHT PHOSPHOTYROSINE PROTEIN PHOSPHATASE"/>
    <property type="match status" value="1"/>
</dbReference>
<dbReference type="EC" id="3.1.3.48" evidence="2"/>
<keyword evidence="4" id="KW-0904">Protein phosphatase</keyword>
<comment type="caution">
    <text evidence="8">The sequence shown here is derived from an EMBL/GenBank/DDBJ whole genome shotgun (WGS) entry which is preliminary data.</text>
</comment>
<feature type="compositionally biased region" description="Basic and acidic residues" evidence="6">
    <location>
        <begin position="1"/>
        <end position="17"/>
    </location>
</feature>
<feature type="compositionally biased region" description="Low complexity" evidence="6">
    <location>
        <begin position="18"/>
        <end position="35"/>
    </location>
</feature>
<evidence type="ECO:0000256" key="3">
    <source>
        <dbReference type="ARBA" id="ARBA00022801"/>
    </source>
</evidence>
<dbReference type="Gene3D" id="3.40.50.2300">
    <property type="match status" value="1"/>
</dbReference>
<name>A0A853C5N8_9ACTN</name>
<comment type="similarity">
    <text evidence="1">Belongs to the low molecular weight phosphotyrosine protein phosphatase family.</text>
</comment>
<dbReference type="Pfam" id="PF01451">
    <property type="entry name" value="LMWPc"/>
    <property type="match status" value="1"/>
</dbReference>
<dbReference type="PRINTS" id="PR00719">
    <property type="entry name" value="LMWPTPASE"/>
</dbReference>
<dbReference type="InterPro" id="IPR036196">
    <property type="entry name" value="Ptyr_pPase_sf"/>
</dbReference>
<keyword evidence="9" id="KW-1185">Reference proteome</keyword>
<protein>
    <recommendedName>
        <fullName evidence="2">protein-tyrosine-phosphatase</fullName>
        <ecNumber evidence="2">3.1.3.48</ecNumber>
    </recommendedName>
</protein>
<reference evidence="8 9" key="1">
    <citation type="submission" date="2020-07" db="EMBL/GenBank/DDBJ databases">
        <title>Sequencing the genomes of 1000 actinobacteria strains.</title>
        <authorList>
            <person name="Klenk H.-P."/>
        </authorList>
    </citation>
    <scope>NUCLEOTIDE SEQUENCE [LARGE SCALE GENOMIC DNA]</scope>
    <source>
        <strain evidence="8 9">DSM 103833</strain>
    </source>
</reference>
<evidence type="ECO:0000256" key="4">
    <source>
        <dbReference type="ARBA" id="ARBA00022912"/>
    </source>
</evidence>
<feature type="active site" description="Proton donor" evidence="5">
    <location>
        <position position="171"/>
    </location>
</feature>
<dbReference type="CDD" id="cd16343">
    <property type="entry name" value="LMWPTP"/>
    <property type="match status" value="1"/>
</dbReference>
<sequence>MSASERASREAAARNELEALAASEGAGREAATAGTPQLPPPREPGSYKIALVCLGNICRSPMAHVVLADRVAAAGLDDRVEVVSSGTGDWHVGGPMDRRAAATLHAAGYDGSAHRAQQVVASWLDDCDVLLAMDGQNLSDLRALAPGGADSERVRLYGEFDPATPGAEVPDPYYGGDEGFAEVLAMVERTADVLVDRLAEAVSR</sequence>
<dbReference type="InterPro" id="IPR023485">
    <property type="entry name" value="Ptyr_pPase"/>
</dbReference>
<dbReference type="InterPro" id="IPR050438">
    <property type="entry name" value="LMW_PTPase"/>
</dbReference>
<accession>A0A853C5N8</accession>